<evidence type="ECO:0000313" key="2">
    <source>
        <dbReference type="EMBL" id="RFZ84213.1"/>
    </source>
</evidence>
<dbReference type="EMBL" id="QWDE01000001">
    <property type="protein sequence ID" value="RFZ84213.1"/>
    <property type="molecule type" value="Genomic_DNA"/>
</dbReference>
<keyword evidence="1" id="KW-0812">Transmembrane</keyword>
<feature type="transmembrane region" description="Helical" evidence="1">
    <location>
        <begin position="40"/>
        <end position="61"/>
    </location>
</feature>
<proteinExistence type="predicted"/>
<protein>
    <submittedName>
        <fullName evidence="2">Uncharacterized protein</fullName>
    </submittedName>
</protein>
<dbReference type="AlphaFoldDB" id="A0A3E2NT74"/>
<evidence type="ECO:0000256" key="1">
    <source>
        <dbReference type="SAM" id="Phobius"/>
    </source>
</evidence>
<reference evidence="2 3" key="1">
    <citation type="submission" date="2018-08" db="EMBL/GenBank/DDBJ databases">
        <title>Mucilaginibacter terrae sp. nov., isolated from manganese diggings.</title>
        <authorList>
            <person name="Huang Y."/>
            <person name="Zhou Z."/>
        </authorList>
    </citation>
    <scope>NUCLEOTIDE SEQUENCE [LARGE SCALE GENOMIC DNA]</scope>
    <source>
        <strain evidence="2 3">ZH6</strain>
    </source>
</reference>
<organism evidence="2 3">
    <name type="scientific">Mucilaginibacter terrenus</name>
    <dbReference type="NCBI Taxonomy" id="2482727"/>
    <lineage>
        <taxon>Bacteria</taxon>
        <taxon>Pseudomonadati</taxon>
        <taxon>Bacteroidota</taxon>
        <taxon>Sphingobacteriia</taxon>
        <taxon>Sphingobacteriales</taxon>
        <taxon>Sphingobacteriaceae</taxon>
        <taxon>Mucilaginibacter</taxon>
    </lineage>
</organism>
<accession>A0A3E2NT74</accession>
<gene>
    <name evidence="2" type="ORF">DYU05_00860</name>
</gene>
<comment type="caution">
    <text evidence="2">The sequence shown here is derived from an EMBL/GenBank/DDBJ whole genome shotgun (WGS) entry which is preliminary data.</text>
</comment>
<keyword evidence="3" id="KW-1185">Reference proteome</keyword>
<sequence length="66" mass="7455">MFKNLIKDLSDRYHLIAPELSRFRKSEQPSTSALAYTSNIVMNTLATTLPTVLMLIIQVYLSNLPA</sequence>
<keyword evidence="1" id="KW-0472">Membrane</keyword>
<evidence type="ECO:0000313" key="3">
    <source>
        <dbReference type="Proteomes" id="UP000260823"/>
    </source>
</evidence>
<name>A0A3E2NT74_9SPHI</name>
<dbReference type="Proteomes" id="UP000260823">
    <property type="component" value="Unassembled WGS sequence"/>
</dbReference>
<keyword evidence="1" id="KW-1133">Transmembrane helix</keyword>